<name>A0A4Y2TBM3_ARAVE</name>
<evidence type="ECO:0000256" key="2">
    <source>
        <dbReference type="SAM" id="Phobius"/>
    </source>
</evidence>
<dbReference type="EMBL" id="BGPR01026801">
    <property type="protein sequence ID" value="GBN96806.1"/>
    <property type="molecule type" value="Genomic_DNA"/>
</dbReference>
<dbReference type="Proteomes" id="UP000499080">
    <property type="component" value="Unassembled WGS sequence"/>
</dbReference>
<keyword evidence="2" id="KW-0472">Membrane</keyword>
<evidence type="ECO:0000313" key="5">
    <source>
        <dbReference type="Proteomes" id="UP000499080"/>
    </source>
</evidence>
<feature type="transmembrane region" description="Helical" evidence="2">
    <location>
        <begin position="93"/>
        <end position="112"/>
    </location>
</feature>
<feature type="region of interest" description="Disordered" evidence="1">
    <location>
        <begin position="1"/>
        <end position="38"/>
    </location>
</feature>
<accession>A0A4Y2TBM3</accession>
<keyword evidence="5" id="KW-1185">Reference proteome</keyword>
<organism evidence="3 5">
    <name type="scientific">Araneus ventricosus</name>
    <name type="common">Orbweaver spider</name>
    <name type="synonym">Epeira ventricosa</name>
    <dbReference type="NCBI Taxonomy" id="182803"/>
    <lineage>
        <taxon>Eukaryota</taxon>
        <taxon>Metazoa</taxon>
        <taxon>Ecdysozoa</taxon>
        <taxon>Arthropoda</taxon>
        <taxon>Chelicerata</taxon>
        <taxon>Arachnida</taxon>
        <taxon>Araneae</taxon>
        <taxon>Araneomorphae</taxon>
        <taxon>Entelegynae</taxon>
        <taxon>Araneoidea</taxon>
        <taxon>Araneidae</taxon>
        <taxon>Araneus</taxon>
    </lineage>
</organism>
<dbReference type="EMBL" id="BGPR01026800">
    <property type="protein sequence ID" value="GBN96799.1"/>
    <property type="molecule type" value="Genomic_DNA"/>
</dbReference>
<sequence length="114" mass="12493">MVRKFGKEVGAQVSSSSSDHGSKLRGPSQNSPRAAAKRDVNITKLTRVRPYVCAMQCVLTVHNYVYSNKMCYSGYNSLPSPFMAGGATRAIRVFPMMPLSLLLLCTCLLLLFSV</sequence>
<comment type="caution">
    <text evidence="3">The sequence shown here is derived from an EMBL/GenBank/DDBJ whole genome shotgun (WGS) entry which is preliminary data.</text>
</comment>
<gene>
    <name evidence="4" type="ORF">AVEN_123936_1</name>
    <name evidence="3" type="ORF">AVEN_39163_1</name>
</gene>
<dbReference type="AlphaFoldDB" id="A0A4Y2TBM3"/>
<keyword evidence="2" id="KW-1133">Transmembrane helix</keyword>
<keyword evidence="2" id="KW-0812">Transmembrane</keyword>
<evidence type="ECO:0000313" key="4">
    <source>
        <dbReference type="EMBL" id="GBN96806.1"/>
    </source>
</evidence>
<reference evidence="3 5" key="1">
    <citation type="journal article" date="2019" name="Sci. Rep.">
        <title>Orb-weaving spider Araneus ventricosus genome elucidates the spidroin gene catalogue.</title>
        <authorList>
            <person name="Kono N."/>
            <person name="Nakamura H."/>
            <person name="Ohtoshi R."/>
            <person name="Moran D.A.P."/>
            <person name="Shinohara A."/>
            <person name="Yoshida Y."/>
            <person name="Fujiwara M."/>
            <person name="Mori M."/>
            <person name="Tomita M."/>
            <person name="Arakawa K."/>
        </authorList>
    </citation>
    <scope>NUCLEOTIDE SEQUENCE [LARGE SCALE GENOMIC DNA]</scope>
</reference>
<proteinExistence type="predicted"/>
<evidence type="ECO:0000256" key="1">
    <source>
        <dbReference type="SAM" id="MobiDB-lite"/>
    </source>
</evidence>
<protein>
    <submittedName>
        <fullName evidence="3">Uncharacterized protein</fullName>
    </submittedName>
</protein>
<evidence type="ECO:0000313" key="3">
    <source>
        <dbReference type="EMBL" id="GBN96799.1"/>
    </source>
</evidence>